<organism evidence="2 3">
    <name type="scientific">Rotaria sordida</name>
    <dbReference type="NCBI Taxonomy" id="392033"/>
    <lineage>
        <taxon>Eukaryota</taxon>
        <taxon>Metazoa</taxon>
        <taxon>Spiralia</taxon>
        <taxon>Gnathifera</taxon>
        <taxon>Rotifera</taxon>
        <taxon>Eurotatoria</taxon>
        <taxon>Bdelloidea</taxon>
        <taxon>Philodinida</taxon>
        <taxon>Philodinidae</taxon>
        <taxon>Rotaria</taxon>
    </lineage>
</organism>
<dbReference type="Proteomes" id="UP000663874">
    <property type="component" value="Unassembled WGS sequence"/>
</dbReference>
<evidence type="ECO:0000313" key="2">
    <source>
        <dbReference type="EMBL" id="CAF4290825.1"/>
    </source>
</evidence>
<dbReference type="EMBL" id="CAJOAX010033629">
    <property type="protein sequence ID" value="CAF4255899.1"/>
    <property type="molecule type" value="Genomic_DNA"/>
</dbReference>
<name>A0A820HBF8_9BILA</name>
<proteinExistence type="predicted"/>
<dbReference type="EMBL" id="CAJOBE010030888">
    <property type="protein sequence ID" value="CAF4290825.1"/>
    <property type="molecule type" value="Genomic_DNA"/>
</dbReference>
<dbReference type="AlphaFoldDB" id="A0A820HBF8"/>
<gene>
    <name evidence="2" type="ORF">FNK824_LOCUS40264</name>
    <name evidence="1" type="ORF">OTI717_LOCUS40592</name>
</gene>
<protein>
    <submittedName>
        <fullName evidence="2">Uncharacterized protein</fullName>
    </submittedName>
</protein>
<sequence length="168" mass="20006">MGETGTRSRSYRIHKFDPNQYDWEDWEILLDTYINVEGIIEDNQKRNILIASLGVIPFKTLISLCKPKKPTDYSYTEIITKLRTNYTRVTFASTERIKFFQTKQEASQSLPEFANTLRGKTTTCNFPPEFYEQAPRGKHCTLVLLYFNVLHRTLKYFMYFKVLYYTYE</sequence>
<comment type="caution">
    <text evidence="2">The sequence shown here is derived from an EMBL/GenBank/DDBJ whole genome shotgun (WGS) entry which is preliminary data.</text>
</comment>
<accession>A0A820HBF8</accession>
<dbReference type="Proteomes" id="UP000663823">
    <property type="component" value="Unassembled WGS sequence"/>
</dbReference>
<evidence type="ECO:0000313" key="3">
    <source>
        <dbReference type="Proteomes" id="UP000663874"/>
    </source>
</evidence>
<evidence type="ECO:0000313" key="1">
    <source>
        <dbReference type="EMBL" id="CAF4255899.1"/>
    </source>
</evidence>
<reference evidence="2" key="1">
    <citation type="submission" date="2021-02" db="EMBL/GenBank/DDBJ databases">
        <authorList>
            <person name="Nowell W R."/>
        </authorList>
    </citation>
    <scope>NUCLEOTIDE SEQUENCE</scope>
</reference>